<keyword evidence="12" id="KW-0902">Two-component regulatory system</keyword>
<dbReference type="InterPro" id="IPR004358">
    <property type="entry name" value="Sig_transdc_His_kin-like_C"/>
</dbReference>
<dbReference type="RefSeq" id="WP_200392032.1">
    <property type="nucleotide sequence ID" value="NZ_JAENIO010000027.1"/>
</dbReference>
<dbReference type="PROSITE" id="PS50109">
    <property type="entry name" value="HIS_KIN"/>
    <property type="match status" value="1"/>
</dbReference>
<evidence type="ECO:0000256" key="2">
    <source>
        <dbReference type="ARBA" id="ARBA00001966"/>
    </source>
</evidence>
<evidence type="ECO:0000256" key="15">
    <source>
        <dbReference type="ARBA" id="ARBA00030800"/>
    </source>
</evidence>
<protein>
    <recommendedName>
        <fullName evidence="5">Oxygen sensor histidine kinase NreB</fullName>
        <ecNumber evidence="4">2.7.13.3</ecNumber>
    </recommendedName>
    <alternativeName>
        <fullName evidence="15">Nitrogen regulation protein B</fullName>
    </alternativeName>
</protein>
<dbReference type="InterPro" id="IPR036890">
    <property type="entry name" value="HATPase_C_sf"/>
</dbReference>
<dbReference type="Pfam" id="PF07730">
    <property type="entry name" value="HisKA_3"/>
    <property type="match status" value="1"/>
</dbReference>
<keyword evidence="19" id="KW-1185">Reference proteome</keyword>
<dbReference type="PRINTS" id="PR00344">
    <property type="entry name" value="BCTRLSENSOR"/>
</dbReference>
<keyword evidence="16" id="KW-1133">Transmembrane helix</keyword>
<sequence>MFRWSTLLFFYGVLSLQGQLSLEPYRADEHTLHLWHLDELSPPFANANTAGSPALQGLFHGAEAGRPSLPGLARAISFHHHEGGLPGTSSLRGALLSLSPQMDSGPGDNAPPSFRYFGPDGAFTYEALIKLALLPHEAEVIALGILSMDGENDDRIFNFRIEKEGFLVLTPLPDSGTTGGAMATIPTEGPHALNTLDWFHVAVTYDGRESTTNNTRLYWTRLAGSPRAAHHIGSGTLSHDFNGRQGDFVIGNEGRSFLEQGGEENNAFGEPFPGLIDEVRISSVARQPSDFLFVPSSRRVPSRPWSESEQDQSPLPRHLHFGGIAVDEKVTPLPAAGKLLVTSPGARRLDFDFGLPTHLPGTLGASLRYQLEGYDEQWHEIRQGMVLSFQFLDATDHTLSKNEFQALGNSPGWSDRLSEATLSERSEPLFVPPGSHTLQIVLSSGSATNTGSFALDDLAIRVSESSENHWPNGSFHEGSNLTSPAGLPRPWQRDGDDPAIAQVTWVENSTALSLVDGSQKHRGRWVARLPLSEEMRQETILQATWREAFNVIGGVQHRVSYQNVPPGDYTFRVIGALADHTPLGGVISQPLRVPEPILQRTEFWVGIAILAIGLLAAYLHDLGRRRARRELRQLEFEHRLEQDRARIARDMHDDLGTRISIINLAASLARGSLRKNAEKCEQQLERVTRSARDLVTAMDQLVWVIDPAHDNLEDFASHLMRLSEELFQDHPIRCRLEIPDRLPALVLRSDQRHNLALAVKEGLHNVLRHSQAREARLVLRHEQDTLLIRIEDDGRGFSPGAAGHGNGLQNFHSRLQEIGGRAELVSTPGQGTTLTFSLPLASDPNQP</sequence>
<gene>
    <name evidence="18" type="ORF">JIN78_11040</name>
</gene>
<evidence type="ECO:0000313" key="19">
    <source>
        <dbReference type="Proteomes" id="UP000604083"/>
    </source>
</evidence>
<organism evidence="18 19">
    <name type="scientific">Roseibacillus ishigakijimensis</name>
    <dbReference type="NCBI Taxonomy" id="454146"/>
    <lineage>
        <taxon>Bacteria</taxon>
        <taxon>Pseudomonadati</taxon>
        <taxon>Verrucomicrobiota</taxon>
        <taxon>Verrucomicrobiia</taxon>
        <taxon>Verrucomicrobiales</taxon>
        <taxon>Verrucomicrobiaceae</taxon>
        <taxon>Roseibacillus</taxon>
    </lineage>
</organism>
<dbReference type="PANTHER" id="PTHR24421">
    <property type="entry name" value="NITRATE/NITRITE SENSOR PROTEIN NARX-RELATED"/>
    <property type="match status" value="1"/>
</dbReference>
<evidence type="ECO:0000259" key="17">
    <source>
        <dbReference type="PROSITE" id="PS50109"/>
    </source>
</evidence>
<dbReference type="InterPro" id="IPR050482">
    <property type="entry name" value="Sensor_HK_TwoCompSys"/>
</dbReference>
<dbReference type="GO" id="GO:0046872">
    <property type="term" value="F:metal ion binding"/>
    <property type="evidence" value="ECO:0007669"/>
    <property type="project" value="UniProtKB-KW"/>
</dbReference>
<keyword evidence="6" id="KW-0004">4Fe-4S</keyword>
<dbReference type="InterPro" id="IPR005467">
    <property type="entry name" value="His_kinase_dom"/>
</dbReference>
<dbReference type="GO" id="GO:0005737">
    <property type="term" value="C:cytoplasm"/>
    <property type="evidence" value="ECO:0007669"/>
    <property type="project" value="UniProtKB-SubCell"/>
</dbReference>
<proteinExistence type="predicted"/>
<accession>A0A934RRJ0</accession>
<evidence type="ECO:0000256" key="8">
    <source>
        <dbReference type="ARBA" id="ARBA00022679"/>
    </source>
</evidence>
<dbReference type="Pfam" id="PF13385">
    <property type="entry name" value="Laminin_G_3"/>
    <property type="match status" value="1"/>
</dbReference>
<comment type="caution">
    <text evidence="18">The sequence shown here is derived from an EMBL/GenBank/DDBJ whole genome shotgun (WGS) entry which is preliminary data.</text>
</comment>
<evidence type="ECO:0000256" key="4">
    <source>
        <dbReference type="ARBA" id="ARBA00012438"/>
    </source>
</evidence>
<evidence type="ECO:0000256" key="10">
    <source>
        <dbReference type="ARBA" id="ARBA00022777"/>
    </source>
</evidence>
<dbReference type="EC" id="2.7.13.3" evidence="4"/>
<dbReference type="Gene3D" id="3.30.565.10">
    <property type="entry name" value="Histidine kinase-like ATPase, C-terminal domain"/>
    <property type="match status" value="1"/>
</dbReference>
<keyword evidence="16" id="KW-0472">Membrane</keyword>
<dbReference type="Pfam" id="PF02518">
    <property type="entry name" value="HATPase_c"/>
    <property type="match status" value="1"/>
</dbReference>
<keyword evidence="9" id="KW-0479">Metal-binding</keyword>
<dbReference type="Gene3D" id="2.60.120.200">
    <property type="match status" value="1"/>
</dbReference>
<dbReference type="Gene3D" id="1.20.5.1930">
    <property type="match status" value="1"/>
</dbReference>
<evidence type="ECO:0000256" key="14">
    <source>
        <dbReference type="ARBA" id="ARBA00024827"/>
    </source>
</evidence>
<evidence type="ECO:0000313" key="18">
    <source>
        <dbReference type="EMBL" id="MBK1834597.1"/>
    </source>
</evidence>
<dbReference type="InterPro" id="IPR013320">
    <property type="entry name" value="ConA-like_dom_sf"/>
</dbReference>
<keyword evidence="10" id="KW-0418">Kinase</keyword>
<dbReference type="SMART" id="SM00387">
    <property type="entry name" value="HATPase_c"/>
    <property type="match status" value="1"/>
</dbReference>
<dbReference type="Proteomes" id="UP000604083">
    <property type="component" value="Unassembled WGS sequence"/>
</dbReference>
<dbReference type="SUPFAM" id="SSF49899">
    <property type="entry name" value="Concanavalin A-like lectins/glucanases"/>
    <property type="match status" value="1"/>
</dbReference>
<dbReference type="GO" id="GO:0051539">
    <property type="term" value="F:4 iron, 4 sulfur cluster binding"/>
    <property type="evidence" value="ECO:0007669"/>
    <property type="project" value="UniProtKB-KW"/>
</dbReference>
<comment type="cofactor">
    <cofactor evidence="2">
        <name>[4Fe-4S] cluster</name>
        <dbReference type="ChEBI" id="CHEBI:49883"/>
    </cofactor>
</comment>
<evidence type="ECO:0000256" key="12">
    <source>
        <dbReference type="ARBA" id="ARBA00023012"/>
    </source>
</evidence>
<dbReference type="InterPro" id="IPR011712">
    <property type="entry name" value="Sig_transdc_His_kin_sub3_dim/P"/>
</dbReference>
<evidence type="ECO:0000256" key="3">
    <source>
        <dbReference type="ARBA" id="ARBA00004496"/>
    </source>
</evidence>
<evidence type="ECO:0000256" key="6">
    <source>
        <dbReference type="ARBA" id="ARBA00022485"/>
    </source>
</evidence>
<keyword evidence="13" id="KW-0411">Iron-sulfur</keyword>
<evidence type="ECO:0000256" key="1">
    <source>
        <dbReference type="ARBA" id="ARBA00000085"/>
    </source>
</evidence>
<dbReference type="GO" id="GO:0046983">
    <property type="term" value="F:protein dimerization activity"/>
    <property type="evidence" value="ECO:0007669"/>
    <property type="project" value="InterPro"/>
</dbReference>
<reference evidence="18" key="1">
    <citation type="submission" date="2021-01" db="EMBL/GenBank/DDBJ databases">
        <title>Modified the classification status of verrucomicrobia.</title>
        <authorList>
            <person name="Feng X."/>
        </authorList>
    </citation>
    <scope>NUCLEOTIDE SEQUENCE</scope>
    <source>
        <strain evidence="18">KCTC 12986</strain>
    </source>
</reference>
<dbReference type="AlphaFoldDB" id="A0A934RRJ0"/>
<evidence type="ECO:0000256" key="13">
    <source>
        <dbReference type="ARBA" id="ARBA00023014"/>
    </source>
</evidence>
<comment type="catalytic activity">
    <reaction evidence="1">
        <text>ATP + protein L-histidine = ADP + protein N-phospho-L-histidine.</text>
        <dbReference type="EC" id="2.7.13.3"/>
    </reaction>
</comment>
<dbReference type="CDD" id="cd16917">
    <property type="entry name" value="HATPase_UhpB-NarQ-NarX-like"/>
    <property type="match status" value="1"/>
</dbReference>
<evidence type="ECO:0000256" key="7">
    <source>
        <dbReference type="ARBA" id="ARBA00022490"/>
    </source>
</evidence>
<feature type="domain" description="Histidine kinase" evidence="17">
    <location>
        <begin position="650"/>
        <end position="842"/>
    </location>
</feature>
<dbReference type="InterPro" id="IPR003594">
    <property type="entry name" value="HATPase_dom"/>
</dbReference>
<keyword evidence="8" id="KW-0808">Transferase</keyword>
<dbReference type="GO" id="GO:0016020">
    <property type="term" value="C:membrane"/>
    <property type="evidence" value="ECO:0007669"/>
    <property type="project" value="InterPro"/>
</dbReference>
<evidence type="ECO:0000256" key="16">
    <source>
        <dbReference type="SAM" id="Phobius"/>
    </source>
</evidence>
<feature type="transmembrane region" description="Helical" evidence="16">
    <location>
        <begin position="603"/>
        <end position="622"/>
    </location>
</feature>
<evidence type="ECO:0000256" key="9">
    <source>
        <dbReference type="ARBA" id="ARBA00022723"/>
    </source>
</evidence>
<comment type="subcellular location">
    <subcellularLocation>
        <location evidence="3">Cytoplasm</location>
    </subcellularLocation>
</comment>
<comment type="function">
    <text evidence="14">Member of the two-component regulatory system NreB/NreC involved in the control of dissimilatory nitrate/nitrite reduction in response to oxygen. NreB functions as a direct oxygen sensor histidine kinase which is autophosphorylated, in the absence of oxygen, probably at the conserved histidine residue, and transfers its phosphate group probably to a conserved aspartate residue of NreC. NreB/NreC activates the expression of the nitrate (narGHJI) and nitrite (nir) reductase operons, as well as the putative nitrate transporter gene narT.</text>
</comment>
<evidence type="ECO:0000256" key="5">
    <source>
        <dbReference type="ARBA" id="ARBA00017322"/>
    </source>
</evidence>
<evidence type="ECO:0000256" key="11">
    <source>
        <dbReference type="ARBA" id="ARBA00023004"/>
    </source>
</evidence>
<keyword evidence="16" id="KW-0812">Transmembrane</keyword>
<name>A0A934RRJ0_9BACT</name>
<dbReference type="SUPFAM" id="SSF55874">
    <property type="entry name" value="ATPase domain of HSP90 chaperone/DNA topoisomerase II/histidine kinase"/>
    <property type="match status" value="1"/>
</dbReference>
<dbReference type="EMBL" id="JAENIO010000027">
    <property type="protein sequence ID" value="MBK1834597.1"/>
    <property type="molecule type" value="Genomic_DNA"/>
</dbReference>
<keyword evidence="7" id="KW-0963">Cytoplasm</keyword>
<dbReference type="GO" id="GO:0000155">
    <property type="term" value="F:phosphorelay sensor kinase activity"/>
    <property type="evidence" value="ECO:0007669"/>
    <property type="project" value="InterPro"/>
</dbReference>
<keyword evidence="11" id="KW-0408">Iron</keyword>